<dbReference type="Proteomes" id="UP000293874">
    <property type="component" value="Unassembled WGS sequence"/>
</dbReference>
<dbReference type="EMBL" id="SGXA01000005">
    <property type="protein sequence ID" value="RZS65517.1"/>
    <property type="molecule type" value="Genomic_DNA"/>
</dbReference>
<dbReference type="PROSITE" id="PS51257">
    <property type="entry name" value="PROKAR_LIPOPROTEIN"/>
    <property type="match status" value="1"/>
</dbReference>
<evidence type="ECO:0000313" key="5">
    <source>
        <dbReference type="EMBL" id="RZS65517.1"/>
    </source>
</evidence>
<dbReference type="GO" id="GO:0016020">
    <property type="term" value="C:membrane"/>
    <property type="evidence" value="ECO:0007669"/>
    <property type="project" value="TreeGrafter"/>
</dbReference>
<dbReference type="InterPro" id="IPR011040">
    <property type="entry name" value="Sialidase"/>
</dbReference>
<dbReference type="InterPro" id="IPR026856">
    <property type="entry name" value="Sialidase_fam"/>
</dbReference>
<protein>
    <recommendedName>
        <fullName evidence="3">exo-alpha-sialidase</fullName>
        <ecNumber evidence="3">3.2.1.18</ecNumber>
    </recommendedName>
</protein>
<feature type="domain" description="Sialidase" evidence="4">
    <location>
        <begin position="56"/>
        <end position="354"/>
    </location>
</feature>
<keyword evidence="6" id="KW-1185">Reference proteome</keyword>
<dbReference type="InterPro" id="IPR036278">
    <property type="entry name" value="Sialidase_sf"/>
</dbReference>
<proteinExistence type="inferred from homology"/>
<dbReference type="GO" id="GO:0009313">
    <property type="term" value="P:oligosaccharide catabolic process"/>
    <property type="evidence" value="ECO:0007669"/>
    <property type="project" value="TreeGrafter"/>
</dbReference>
<dbReference type="AlphaFoldDB" id="A0A4Q7MDK3"/>
<evidence type="ECO:0000256" key="1">
    <source>
        <dbReference type="ARBA" id="ARBA00000427"/>
    </source>
</evidence>
<dbReference type="OrthoDB" id="7294637at2"/>
<name>A0A4Q7MDK3_9BACT</name>
<dbReference type="GO" id="GO:0004308">
    <property type="term" value="F:exo-alpha-sialidase activity"/>
    <property type="evidence" value="ECO:0007669"/>
    <property type="project" value="UniProtKB-EC"/>
</dbReference>
<organism evidence="5 6">
    <name type="scientific">Pseudobacter ginsenosidimutans</name>
    <dbReference type="NCBI Taxonomy" id="661488"/>
    <lineage>
        <taxon>Bacteria</taxon>
        <taxon>Pseudomonadati</taxon>
        <taxon>Bacteroidota</taxon>
        <taxon>Chitinophagia</taxon>
        <taxon>Chitinophagales</taxon>
        <taxon>Chitinophagaceae</taxon>
        <taxon>Pseudobacter</taxon>
    </lineage>
</organism>
<reference evidence="5 6" key="1">
    <citation type="submission" date="2019-02" db="EMBL/GenBank/DDBJ databases">
        <title>Genomic Encyclopedia of Type Strains, Phase IV (KMG-IV): sequencing the most valuable type-strain genomes for metagenomic binning, comparative biology and taxonomic classification.</title>
        <authorList>
            <person name="Goeker M."/>
        </authorList>
    </citation>
    <scope>NUCLEOTIDE SEQUENCE [LARGE SCALE GENOMIC DNA]</scope>
    <source>
        <strain evidence="5 6">DSM 18116</strain>
    </source>
</reference>
<dbReference type="Pfam" id="PF13088">
    <property type="entry name" value="BNR_2"/>
    <property type="match status" value="1"/>
</dbReference>
<dbReference type="PANTHER" id="PTHR10628:SF30">
    <property type="entry name" value="EXO-ALPHA-SIALIDASE"/>
    <property type="match status" value="1"/>
</dbReference>
<dbReference type="EC" id="3.2.1.18" evidence="3"/>
<dbReference type="PANTHER" id="PTHR10628">
    <property type="entry name" value="SIALIDASE"/>
    <property type="match status" value="1"/>
</dbReference>
<evidence type="ECO:0000256" key="3">
    <source>
        <dbReference type="ARBA" id="ARBA00012733"/>
    </source>
</evidence>
<comment type="similarity">
    <text evidence="2">Belongs to the glycosyl hydrolase 33 family.</text>
</comment>
<evidence type="ECO:0000256" key="2">
    <source>
        <dbReference type="ARBA" id="ARBA00009348"/>
    </source>
</evidence>
<gene>
    <name evidence="5" type="ORF">EV199_5691</name>
</gene>
<comment type="catalytic activity">
    <reaction evidence="1">
        <text>Hydrolysis of alpha-(2-&gt;3)-, alpha-(2-&gt;6)-, alpha-(2-&gt;8)- glycosidic linkages of terminal sialic acid residues in oligosaccharides, glycoproteins, glycolipids, colominic acid and synthetic substrates.</text>
        <dbReference type="EC" id="3.2.1.18"/>
    </reaction>
</comment>
<dbReference type="Gene3D" id="2.120.10.10">
    <property type="match status" value="1"/>
</dbReference>
<dbReference type="CDD" id="cd15482">
    <property type="entry name" value="Sialidase_non-viral"/>
    <property type="match status" value="1"/>
</dbReference>
<sequence length="389" mass="43051">MLKKFVIPFLLIVVLAGCRHGSQIGATENNKPVPVFEPGGEYASMRIPALVMSKKGTLMAFTEARIGTSSDWADMDLLLRRSTDNGKTWQPIQVIAPRKKGQPTNNPTPIVGEDGTVHLLFARDYARAYYTRSTDDGLTWTEPTDITEVFDGYKPSYNWNVVAPGPGHGIQLKNGRLLAPVWLAKSATTPKRVHHPSAVVTVFSDDNGITWQRGAMVADSSGDVKNPNESMAVQLNDGRVMLMMRNPGNPHRKSISCSEDGSSNWSRPVYNQDLFEIPCMASIVRVSEEKDGKGKNRIVFVNPDSEHIEKTPRRNLTAKLSYDEGKTFPVKRVLNPGASGYSDLAVGADGTIYCLYETNNSPGKDFKYTLVLQSFNIDWLTNGKDRLKK</sequence>
<dbReference type="SUPFAM" id="SSF50939">
    <property type="entry name" value="Sialidases"/>
    <property type="match status" value="1"/>
</dbReference>
<evidence type="ECO:0000259" key="4">
    <source>
        <dbReference type="Pfam" id="PF13088"/>
    </source>
</evidence>
<accession>A0A4Q7MDK3</accession>
<dbReference type="RefSeq" id="WP_130544177.1">
    <property type="nucleotide sequence ID" value="NZ_CP042431.1"/>
</dbReference>
<dbReference type="GO" id="GO:0005737">
    <property type="term" value="C:cytoplasm"/>
    <property type="evidence" value="ECO:0007669"/>
    <property type="project" value="TreeGrafter"/>
</dbReference>
<dbReference type="GO" id="GO:0006689">
    <property type="term" value="P:ganglioside catabolic process"/>
    <property type="evidence" value="ECO:0007669"/>
    <property type="project" value="TreeGrafter"/>
</dbReference>
<comment type="caution">
    <text evidence="5">The sequence shown here is derived from an EMBL/GenBank/DDBJ whole genome shotgun (WGS) entry which is preliminary data.</text>
</comment>
<evidence type="ECO:0000313" key="6">
    <source>
        <dbReference type="Proteomes" id="UP000293874"/>
    </source>
</evidence>